<dbReference type="Gene3D" id="1.10.10.10">
    <property type="entry name" value="Winged helix-like DNA-binding domain superfamily/Winged helix DNA-binding domain"/>
    <property type="match status" value="1"/>
</dbReference>
<keyword evidence="2" id="KW-1185">Reference proteome</keyword>
<dbReference type="RefSeq" id="WP_189317394.1">
    <property type="nucleotide sequence ID" value="NZ_BMQA01000102.1"/>
</dbReference>
<dbReference type="InterPro" id="IPR036388">
    <property type="entry name" value="WH-like_DNA-bd_sf"/>
</dbReference>
<sequence length="146" mass="15857">MFDLRFPTTLIMMMLIADAAESGRPTVSSTELASKLDNNPSFVRALVVPLVHDGLVTSVRGRTGGLGLGRPASEITLSEIYRSAVAGKRIWDQRDEVPHVCEVTTKACRYFRGLTDEIEDVVLAMLGSKTLADSLADLRKLPPEAA</sequence>
<evidence type="ECO:0000313" key="1">
    <source>
        <dbReference type="EMBL" id="GGJ68198.1"/>
    </source>
</evidence>
<dbReference type="InterPro" id="IPR036390">
    <property type="entry name" value="WH_DNA-bd_sf"/>
</dbReference>
<dbReference type="PROSITE" id="PS51197">
    <property type="entry name" value="HTH_RRF2_2"/>
    <property type="match status" value="1"/>
</dbReference>
<accession>A0A917PA14</accession>
<protein>
    <submittedName>
        <fullName evidence="1">Transcriptional regulator</fullName>
    </submittedName>
</protein>
<dbReference type="EMBL" id="BMQA01000102">
    <property type="protein sequence ID" value="GGJ68198.1"/>
    <property type="molecule type" value="Genomic_DNA"/>
</dbReference>
<reference evidence="1" key="2">
    <citation type="submission" date="2020-09" db="EMBL/GenBank/DDBJ databases">
        <authorList>
            <person name="Sun Q."/>
            <person name="Ohkuma M."/>
        </authorList>
    </citation>
    <scope>NUCLEOTIDE SEQUENCE</scope>
    <source>
        <strain evidence="1">JCM 3086</strain>
    </source>
</reference>
<gene>
    <name evidence="1" type="ORF">GCM10010121_093640</name>
</gene>
<dbReference type="InterPro" id="IPR000944">
    <property type="entry name" value="Tscrpt_reg_Rrf2"/>
</dbReference>
<reference evidence="1" key="1">
    <citation type="journal article" date="2014" name="Int. J. Syst. Evol. Microbiol.">
        <title>Complete genome sequence of Corynebacterium casei LMG S-19264T (=DSM 44701T), isolated from a smear-ripened cheese.</title>
        <authorList>
            <consortium name="US DOE Joint Genome Institute (JGI-PGF)"/>
            <person name="Walter F."/>
            <person name="Albersmeier A."/>
            <person name="Kalinowski J."/>
            <person name="Ruckert C."/>
        </authorList>
    </citation>
    <scope>NUCLEOTIDE SEQUENCE</scope>
    <source>
        <strain evidence="1">JCM 3086</strain>
    </source>
</reference>
<evidence type="ECO:0000313" key="2">
    <source>
        <dbReference type="Proteomes" id="UP000657574"/>
    </source>
</evidence>
<name>A0A917PA14_9ACTN</name>
<dbReference type="GO" id="GO:0005829">
    <property type="term" value="C:cytosol"/>
    <property type="evidence" value="ECO:0007669"/>
    <property type="project" value="TreeGrafter"/>
</dbReference>
<dbReference type="Pfam" id="PF02082">
    <property type="entry name" value="Rrf2"/>
    <property type="match status" value="1"/>
</dbReference>
<dbReference type="AlphaFoldDB" id="A0A917PA14"/>
<dbReference type="PANTHER" id="PTHR33221:SF15">
    <property type="entry name" value="HTH-TYPE TRANSCRIPTIONAL REGULATOR YWGB-RELATED"/>
    <property type="match status" value="1"/>
</dbReference>
<dbReference type="Proteomes" id="UP000657574">
    <property type="component" value="Unassembled WGS sequence"/>
</dbReference>
<comment type="caution">
    <text evidence="1">The sequence shown here is derived from an EMBL/GenBank/DDBJ whole genome shotgun (WGS) entry which is preliminary data.</text>
</comment>
<dbReference type="SUPFAM" id="SSF46785">
    <property type="entry name" value="Winged helix' DNA-binding domain"/>
    <property type="match status" value="1"/>
</dbReference>
<dbReference type="PANTHER" id="PTHR33221">
    <property type="entry name" value="WINGED HELIX-TURN-HELIX TRANSCRIPTIONAL REGULATOR, RRF2 FAMILY"/>
    <property type="match status" value="1"/>
</dbReference>
<dbReference type="GO" id="GO:0003700">
    <property type="term" value="F:DNA-binding transcription factor activity"/>
    <property type="evidence" value="ECO:0007669"/>
    <property type="project" value="TreeGrafter"/>
</dbReference>
<organism evidence="1 2">
    <name type="scientific">Streptomyces brasiliensis</name>
    <dbReference type="NCBI Taxonomy" id="1954"/>
    <lineage>
        <taxon>Bacteria</taxon>
        <taxon>Bacillati</taxon>
        <taxon>Actinomycetota</taxon>
        <taxon>Actinomycetes</taxon>
        <taxon>Kitasatosporales</taxon>
        <taxon>Streptomycetaceae</taxon>
        <taxon>Streptomyces</taxon>
    </lineage>
</organism>
<proteinExistence type="predicted"/>